<proteinExistence type="predicted"/>
<dbReference type="InterPro" id="IPR024964">
    <property type="entry name" value="CTLH/CRA"/>
</dbReference>
<accession>A0A7R9VUJ2</accession>
<dbReference type="SMART" id="SM00668">
    <property type="entry name" value="CTLH"/>
    <property type="match status" value="1"/>
</dbReference>
<feature type="region of interest" description="Disordered" evidence="1">
    <location>
        <begin position="20"/>
        <end position="42"/>
    </location>
</feature>
<dbReference type="AlphaFoldDB" id="A0A7R9VUJ2"/>
<dbReference type="InterPro" id="IPR013144">
    <property type="entry name" value="CRA_dom"/>
</dbReference>
<name>A0A7R9VUJ2_9CHLO</name>
<dbReference type="InterPro" id="IPR006595">
    <property type="entry name" value="CTLH_C"/>
</dbReference>
<dbReference type="PANTHER" id="PTHR12864">
    <property type="entry name" value="RAN BINDING PROTEIN 9-RELATED"/>
    <property type="match status" value="1"/>
</dbReference>
<evidence type="ECO:0000313" key="3">
    <source>
        <dbReference type="EMBL" id="CAD8305486.1"/>
    </source>
</evidence>
<sequence>MGAECDGPCSMSVDAADDAACEPGAPDSSHGTETCESTGGGGAAADDALNLRQHVRRAIMKGDVHAAIDCIRGTYPEILDSAAPGYEVVRFHLATQQYIELISAGSIGEAIAFAQSTLAPMRHRLAAAAAATASACTSDAPAAAAATTPAAPPLGGTSPSEADLCNVVALVAYEKPAESPLAWLLGPAQREHVADAANAAVLAAARGQPPQSVCVSGLERLLAQLASVRATQLETNHNQGEDFDLRQHLLPPVSNISLAGQQQQQQPMHH</sequence>
<evidence type="ECO:0000259" key="2">
    <source>
        <dbReference type="PROSITE" id="PS50897"/>
    </source>
</evidence>
<dbReference type="SMART" id="SM00757">
    <property type="entry name" value="CRA"/>
    <property type="match status" value="1"/>
</dbReference>
<evidence type="ECO:0000256" key="1">
    <source>
        <dbReference type="SAM" id="MobiDB-lite"/>
    </source>
</evidence>
<gene>
    <name evidence="3" type="ORF">CEUR00632_LOCUS18111</name>
</gene>
<feature type="domain" description="CTLH" evidence="2">
    <location>
        <begin position="48"/>
        <end position="109"/>
    </location>
</feature>
<protein>
    <recommendedName>
        <fullName evidence="2">CTLH domain-containing protein</fullName>
    </recommendedName>
</protein>
<reference evidence="3" key="1">
    <citation type="submission" date="2021-01" db="EMBL/GenBank/DDBJ databases">
        <authorList>
            <person name="Corre E."/>
            <person name="Pelletier E."/>
            <person name="Niang G."/>
            <person name="Scheremetjew M."/>
            <person name="Finn R."/>
            <person name="Kale V."/>
            <person name="Holt S."/>
            <person name="Cochrane G."/>
            <person name="Meng A."/>
            <person name="Brown T."/>
            <person name="Cohen L."/>
        </authorList>
    </citation>
    <scope>NUCLEOTIDE SEQUENCE</scope>
    <source>
        <strain evidence="3">CCMP219</strain>
    </source>
</reference>
<dbReference type="Pfam" id="PF10607">
    <property type="entry name" value="CTLH"/>
    <property type="match status" value="1"/>
</dbReference>
<organism evidence="3">
    <name type="scientific">Chlamydomonas euryale</name>
    <dbReference type="NCBI Taxonomy" id="1486919"/>
    <lineage>
        <taxon>Eukaryota</taxon>
        <taxon>Viridiplantae</taxon>
        <taxon>Chlorophyta</taxon>
        <taxon>core chlorophytes</taxon>
        <taxon>Chlorophyceae</taxon>
        <taxon>CS clade</taxon>
        <taxon>Chlamydomonadales</taxon>
        <taxon>Chlamydomonadaceae</taxon>
        <taxon>Chlamydomonas</taxon>
    </lineage>
</organism>
<dbReference type="InterPro" id="IPR050618">
    <property type="entry name" value="Ubq-SigPath_Reg"/>
</dbReference>
<dbReference type="PROSITE" id="PS50897">
    <property type="entry name" value="CTLH"/>
    <property type="match status" value="1"/>
</dbReference>
<dbReference type="EMBL" id="HBEC01038987">
    <property type="protein sequence ID" value="CAD8305486.1"/>
    <property type="molecule type" value="Transcribed_RNA"/>
</dbReference>